<dbReference type="RefSeq" id="WP_017894548.1">
    <property type="nucleotide sequence ID" value="NZ_CBXI010000044.1"/>
</dbReference>
<dbReference type="OrthoDB" id="9812484at2"/>
<evidence type="ECO:0008006" key="3">
    <source>
        <dbReference type="Google" id="ProtNLM"/>
    </source>
</evidence>
<protein>
    <recommendedName>
        <fullName evidence="3">Transcriptional regulator, TetR family</fullName>
    </recommendedName>
</protein>
<dbReference type="InterPro" id="IPR009057">
    <property type="entry name" value="Homeodomain-like_sf"/>
</dbReference>
<proteinExistence type="predicted"/>
<dbReference type="SUPFAM" id="SSF46689">
    <property type="entry name" value="Homeodomain-like"/>
    <property type="match status" value="1"/>
</dbReference>
<name>W6N7M2_CLOTY</name>
<dbReference type="Proteomes" id="UP000019482">
    <property type="component" value="Unassembled WGS sequence"/>
</dbReference>
<accession>W6N7M2</accession>
<reference evidence="1 2" key="1">
    <citation type="journal article" date="2015" name="Genome Announc.">
        <title>Draft Genome Sequence of Clostridium tyrobutyricum Strain DIVETGP, Isolated from Cow's Milk for Grana Padano Production.</title>
        <authorList>
            <person name="Soggiu A."/>
            <person name="Piras C."/>
            <person name="Gaiarsa S."/>
            <person name="Sassera D."/>
            <person name="Roncada P."/>
            <person name="Bendixen E."/>
            <person name="Brasca M."/>
            <person name="Bonizzi L."/>
        </authorList>
    </citation>
    <scope>NUCLEOTIDE SEQUENCE [LARGE SCALE GENOMIC DNA]</scope>
    <source>
        <strain evidence="1 2">DIVETGP</strain>
    </source>
</reference>
<organism evidence="1 2">
    <name type="scientific">Clostridium tyrobutyricum DIVETGP</name>
    <dbReference type="NCBI Taxonomy" id="1408889"/>
    <lineage>
        <taxon>Bacteria</taxon>
        <taxon>Bacillati</taxon>
        <taxon>Bacillota</taxon>
        <taxon>Clostridia</taxon>
        <taxon>Eubacteriales</taxon>
        <taxon>Clostridiaceae</taxon>
        <taxon>Clostridium</taxon>
    </lineage>
</organism>
<evidence type="ECO:0000313" key="2">
    <source>
        <dbReference type="Proteomes" id="UP000019482"/>
    </source>
</evidence>
<evidence type="ECO:0000313" key="1">
    <source>
        <dbReference type="EMBL" id="CDL92728.1"/>
    </source>
</evidence>
<dbReference type="Gene3D" id="1.10.357.10">
    <property type="entry name" value="Tetracycline Repressor, domain 2"/>
    <property type="match status" value="1"/>
</dbReference>
<dbReference type="AlphaFoldDB" id="W6N7M2"/>
<gene>
    <name evidence="1" type="ORF">CTDIVETGP_2798</name>
</gene>
<comment type="caution">
    <text evidence="1">The sequence shown here is derived from an EMBL/GenBank/DDBJ whole genome shotgun (WGS) entry which is preliminary data.</text>
</comment>
<sequence length="72" mass="8654">MGRAYTDEEKENIRIKIKQYGKEMFEKEGFKNFRIQKLTKKVGISLGGFYTFFQIKRHFIEKLLMMKRIGSV</sequence>
<dbReference type="GeneID" id="29419930"/>
<dbReference type="EMBL" id="CBXI010000044">
    <property type="protein sequence ID" value="CDL92728.1"/>
    <property type="molecule type" value="Genomic_DNA"/>
</dbReference>
<keyword evidence="2" id="KW-1185">Reference proteome</keyword>